<dbReference type="SUPFAM" id="SSF48403">
    <property type="entry name" value="Ankyrin repeat"/>
    <property type="match status" value="1"/>
</dbReference>
<evidence type="ECO:0000256" key="1">
    <source>
        <dbReference type="PROSITE-ProRule" id="PRU00023"/>
    </source>
</evidence>
<dbReference type="SUPFAM" id="SSF54236">
    <property type="entry name" value="Ubiquitin-like"/>
    <property type="match status" value="1"/>
</dbReference>
<dbReference type="InterPro" id="IPR029071">
    <property type="entry name" value="Ubiquitin-like_domsf"/>
</dbReference>
<accession>A0A6P3FHJ0</accession>
<dbReference type="CDD" id="cd17063">
    <property type="entry name" value="Ubl_ANKRD60"/>
    <property type="match status" value="1"/>
</dbReference>
<dbReference type="InterPro" id="IPR036770">
    <property type="entry name" value="Ankyrin_rpt-contain_sf"/>
</dbReference>
<dbReference type="PROSITE" id="PS50053">
    <property type="entry name" value="UBIQUITIN_2"/>
    <property type="match status" value="1"/>
</dbReference>
<dbReference type="InterPro" id="IPR000626">
    <property type="entry name" value="Ubiquitin-like_dom"/>
</dbReference>
<name>A0A6P3FHJ0_OCTDE</name>
<evidence type="ECO:0000256" key="2">
    <source>
        <dbReference type="SAM" id="MobiDB-lite"/>
    </source>
</evidence>
<dbReference type="PANTHER" id="PTHR22677:SF3">
    <property type="entry name" value="ANKYRIN REPEAT DOMAIN-CONTAINING PROTEIN 60"/>
    <property type="match status" value="1"/>
</dbReference>
<dbReference type="RefSeq" id="XP_004647311.2">
    <property type="nucleotide sequence ID" value="XM_004647254.2"/>
</dbReference>
<dbReference type="InterPro" id="IPR002110">
    <property type="entry name" value="Ankyrin_rpt"/>
</dbReference>
<feature type="region of interest" description="Disordered" evidence="2">
    <location>
        <begin position="309"/>
        <end position="380"/>
    </location>
</feature>
<protein>
    <submittedName>
        <fullName evidence="5">Ankyrin repeat domain-containing protein 60</fullName>
    </submittedName>
</protein>
<dbReference type="GeneID" id="101560995"/>
<evidence type="ECO:0000313" key="4">
    <source>
        <dbReference type="Proteomes" id="UP000515203"/>
    </source>
</evidence>
<dbReference type="Proteomes" id="UP000515203">
    <property type="component" value="Unplaced"/>
</dbReference>
<dbReference type="Gene3D" id="1.25.40.20">
    <property type="entry name" value="Ankyrin repeat-containing domain"/>
    <property type="match status" value="1"/>
</dbReference>
<evidence type="ECO:0000259" key="3">
    <source>
        <dbReference type="PROSITE" id="PS50053"/>
    </source>
</evidence>
<dbReference type="OrthoDB" id="10258888at2759"/>
<gene>
    <name evidence="5" type="primary">Ankrd60</name>
</gene>
<dbReference type="SMART" id="SM00248">
    <property type="entry name" value="ANK"/>
    <property type="match status" value="3"/>
</dbReference>
<reference evidence="5" key="1">
    <citation type="submission" date="2025-08" db="UniProtKB">
        <authorList>
            <consortium name="RefSeq"/>
        </authorList>
    </citation>
    <scope>IDENTIFICATION</scope>
</reference>
<dbReference type="AlphaFoldDB" id="A0A6P3FHJ0"/>
<sequence length="447" mass="49430">MWAAAGARGAWTKKPSGDPPARDPVAGRLSGTGALRSLDVAPSAQVCGRSKQLASDPQALDLVPDVFFLRIRLEETGEMFRMANCRSDMTVRELKEDLDLMAGIPFNLQRLQYLDQGDLMDDTTLRFHDIIPGGVLSLCIWHHDGWTDLVVAAVEGDPNKLSCLGITEDSFYRTANSERLEGAKWKQWTSQRAFVALYVTSHRGHFEAVRYLLEHGASCLSRSPVGRTALHVAAAMGRLDCIALLLEHGASIYDKDAHGETPIATARRLHRKQSERRMFLLYRLAKSGAKGRSKLKVFSYARVDAAPARVGSRSVPRTEDIGLGPVQVAAGPERSSDTPSPIPNPKPNPNRARIPTQPQPRSRRKLRPGGVKQVARSPTASEEQMFPLVKIAFSRTRTREAHRWYGVCEKGAKWLQEAAFGILLNSPPCVETWGHTHFRPLPPEAKA</sequence>
<evidence type="ECO:0000313" key="5">
    <source>
        <dbReference type="RefSeq" id="XP_004647311.2"/>
    </source>
</evidence>
<dbReference type="Pfam" id="PF12796">
    <property type="entry name" value="Ank_2"/>
    <property type="match status" value="1"/>
</dbReference>
<feature type="repeat" description="ANK" evidence="1">
    <location>
        <begin position="225"/>
        <end position="257"/>
    </location>
</feature>
<dbReference type="PANTHER" id="PTHR22677">
    <property type="entry name" value="ANKYRIN REPEAT DOMAIN-CONTAINING PROTEIN 60"/>
    <property type="match status" value="1"/>
</dbReference>
<dbReference type="InterPro" id="IPR039323">
    <property type="entry name" value="ANKRD_45/46/60"/>
</dbReference>
<dbReference type="PROSITE" id="PS50297">
    <property type="entry name" value="ANK_REP_REGION"/>
    <property type="match status" value="1"/>
</dbReference>
<proteinExistence type="predicted"/>
<keyword evidence="4" id="KW-1185">Reference proteome</keyword>
<feature type="region of interest" description="Disordered" evidence="2">
    <location>
        <begin position="1"/>
        <end position="29"/>
    </location>
</feature>
<feature type="domain" description="Ubiquitin-like" evidence="3">
    <location>
        <begin position="69"/>
        <end position="145"/>
    </location>
</feature>
<dbReference type="PROSITE" id="PS50088">
    <property type="entry name" value="ANK_REPEAT"/>
    <property type="match status" value="1"/>
</dbReference>
<dbReference type="InParanoid" id="A0A6P3FHJ0"/>
<keyword evidence="1" id="KW-0040">ANK repeat</keyword>
<organism evidence="4 5">
    <name type="scientific">Octodon degus</name>
    <name type="common">Degu</name>
    <name type="synonym">Sciurus degus</name>
    <dbReference type="NCBI Taxonomy" id="10160"/>
    <lineage>
        <taxon>Eukaryota</taxon>
        <taxon>Metazoa</taxon>
        <taxon>Chordata</taxon>
        <taxon>Craniata</taxon>
        <taxon>Vertebrata</taxon>
        <taxon>Euteleostomi</taxon>
        <taxon>Mammalia</taxon>
        <taxon>Eutheria</taxon>
        <taxon>Euarchontoglires</taxon>
        <taxon>Glires</taxon>
        <taxon>Rodentia</taxon>
        <taxon>Hystricomorpha</taxon>
        <taxon>Octodontidae</taxon>
        <taxon>Octodon</taxon>
    </lineage>
</organism>
<dbReference type="CTD" id="140731"/>
<dbReference type="Gene3D" id="3.10.20.90">
    <property type="entry name" value="Phosphatidylinositol 3-kinase Catalytic Subunit, Chain A, domain 1"/>
    <property type="match status" value="1"/>
</dbReference>